<name>A0A563W1B8_9CYAN</name>
<accession>A0A563W1B8</accession>
<gene>
    <name evidence="1" type="ORF">H1P_600018</name>
</gene>
<protein>
    <submittedName>
        <fullName evidence="1">Uncharacterized protein</fullName>
    </submittedName>
</protein>
<evidence type="ECO:0000313" key="1">
    <source>
        <dbReference type="EMBL" id="VEP17427.1"/>
    </source>
</evidence>
<dbReference type="RefSeq" id="WP_144867064.1">
    <property type="nucleotide sequence ID" value="NZ_LR213819.1"/>
</dbReference>
<dbReference type="OrthoDB" id="489707at2"/>
<proteinExistence type="predicted"/>
<sequence>MVKKKLKAKTFQGMNYRKVQRKNSRNRNLLIRENQKWLKNNGYRNIGWNNVISLYQAIAELQRKEQISEFNLEELFLEADRIGNKYFSQQEIHNKQQKIAQELNEITEIIDYQFPDNKIEIVDYS</sequence>
<dbReference type="AlphaFoldDB" id="A0A563W1B8"/>
<organism evidence="1 2">
    <name type="scientific">Hyella patelloides LEGE 07179</name>
    <dbReference type="NCBI Taxonomy" id="945734"/>
    <lineage>
        <taxon>Bacteria</taxon>
        <taxon>Bacillati</taxon>
        <taxon>Cyanobacteriota</taxon>
        <taxon>Cyanophyceae</taxon>
        <taxon>Pleurocapsales</taxon>
        <taxon>Hyellaceae</taxon>
        <taxon>Hyella</taxon>
    </lineage>
</organism>
<dbReference type="Proteomes" id="UP000320055">
    <property type="component" value="Unassembled WGS sequence"/>
</dbReference>
<evidence type="ECO:0000313" key="2">
    <source>
        <dbReference type="Proteomes" id="UP000320055"/>
    </source>
</evidence>
<dbReference type="EMBL" id="CAACVJ010000557">
    <property type="protein sequence ID" value="VEP17427.1"/>
    <property type="molecule type" value="Genomic_DNA"/>
</dbReference>
<reference evidence="1 2" key="1">
    <citation type="submission" date="2019-01" db="EMBL/GenBank/DDBJ databases">
        <authorList>
            <person name="Brito A."/>
        </authorList>
    </citation>
    <scope>NUCLEOTIDE SEQUENCE [LARGE SCALE GENOMIC DNA]</scope>
    <source>
        <strain evidence="1">1</strain>
    </source>
</reference>
<keyword evidence="2" id="KW-1185">Reference proteome</keyword>